<gene>
    <name evidence="5 8" type="primary">nfuA</name>
    <name evidence="8" type="ORF">PVT68_01300</name>
</gene>
<evidence type="ECO:0000313" key="9">
    <source>
        <dbReference type="Proteomes" id="UP001236500"/>
    </source>
</evidence>
<dbReference type="InterPro" id="IPR017726">
    <property type="entry name" value="Fe/S_biogenesis_protein_NfuA"/>
</dbReference>
<evidence type="ECO:0000313" key="8">
    <source>
        <dbReference type="EMBL" id="WGL16949.1"/>
    </source>
</evidence>
<evidence type="ECO:0000256" key="5">
    <source>
        <dbReference type="HAMAP-Rule" id="MF_01637"/>
    </source>
</evidence>
<dbReference type="Pfam" id="PF01106">
    <property type="entry name" value="NifU"/>
    <property type="match status" value="1"/>
</dbReference>
<name>A0ABY8NDF1_9GAMM</name>
<evidence type="ECO:0000256" key="4">
    <source>
        <dbReference type="ARBA" id="ARBA00023014"/>
    </source>
</evidence>
<accession>A0ABY8NDF1</accession>
<dbReference type="HAMAP" id="MF_01637">
    <property type="entry name" value="Fe_S_biogen_NfuA"/>
    <property type="match status" value="1"/>
</dbReference>
<comment type="function">
    <text evidence="5">Involved in iron-sulfur cluster biogenesis. Binds a 4Fe-4S cluster, can transfer this cluster to apoproteins, and thereby intervenes in the maturation of Fe/S proteins. Could also act as a scaffold/chaperone for damaged Fe/S proteins.</text>
</comment>
<comment type="similarity">
    <text evidence="5">Belongs to the NfuA family.</text>
</comment>
<dbReference type="SUPFAM" id="SSF89360">
    <property type="entry name" value="HesB-like domain"/>
    <property type="match status" value="1"/>
</dbReference>
<keyword evidence="4 5" id="KW-0411">Iron-sulfur</keyword>
<dbReference type="Gene3D" id="2.60.300.12">
    <property type="entry name" value="HesB-like domain"/>
    <property type="match status" value="1"/>
</dbReference>
<dbReference type="InterPro" id="IPR000361">
    <property type="entry name" value="ATAP_core_dom"/>
</dbReference>
<sequence length="200" mass="21962">MSEQPSELNVTITDSAQEYLRDLLAKQDCEGIAIRMFVSNPGTPNAETCIAYCRPGEEKEGDVSLELDGLKAYFEGRSIPYLDEARVDYSSDKMGGQLTIRAPNSRMPKVTDDSPLEDRINYVLYSDVNPGLASHGGQVSLVEVTEDMYAVLKFGGGCQGCGMVDMTLKEGVEKTLKEKIPELAGVKDITDHTDKSQAYY</sequence>
<feature type="binding site" evidence="5">
    <location>
        <position position="161"/>
    </location>
    <ligand>
        <name>[4Fe-4S] cluster</name>
        <dbReference type="ChEBI" id="CHEBI:49883"/>
    </ligand>
</feature>
<protein>
    <recommendedName>
        <fullName evidence="5">Fe/S biogenesis protein NfuA</fullName>
    </recommendedName>
</protein>
<organism evidence="8 9">
    <name type="scientific">Microbulbifer bruguierae</name>
    <dbReference type="NCBI Taxonomy" id="3029061"/>
    <lineage>
        <taxon>Bacteria</taxon>
        <taxon>Pseudomonadati</taxon>
        <taxon>Pseudomonadota</taxon>
        <taxon>Gammaproteobacteria</taxon>
        <taxon>Cellvibrionales</taxon>
        <taxon>Microbulbiferaceae</taxon>
        <taxon>Microbulbifer</taxon>
    </lineage>
</organism>
<dbReference type="SUPFAM" id="SSF117916">
    <property type="entry name" value="Fe-S cluster assembly (FSCA) domain-like"/>
    <property type="match status" value="1"/>
</dbReference>
<evidence type="ECO:0000259" key="7">
    <source>
        <dbReference type="Pfam" id="PF01521"/>
    </source>
</evidence>
<dbReference type="InterPro" id="IPR034904">
    <property type="entry name" value="FSCA_dom_sf"/>
</dbReference>
<proteinExistence type="inferred from homology"/>
<keyword evidence="2 5" id="KW-0479">Metal-binding</keyword>
<feature type="binding site" evidence="5">
    <location>
        <position position="158"/>
    </location>
    <ligand>
        <name>[4Fe-4S] cluster</name>
        <dbReference type="ChEBI" id="CHEBI:49883"/>
    </ligand>
</feature>
<keyword evidence="3 5" id="KW-0408">Iron</keyword>
<dbReference type="InterPro" id="IPR035903">
    <property type="entry name" value="HesB-like_dom_sf"/>
</dbReference>
<feature type="domain" description="NIF system FeS cluster assembly NifU C-terminal" evidence="6">
    <location>
        <begin position="120"/>
        <end position="186"/>
    </location>
</feature>
<evidence type="ECO:0000256" key="3">
    <source>
        <dbReference type="ARBA" id="ARBA00023004"/>
    </source>
</evidence>
<evidence type="ECO:0000256" key="2">
    <source>
        <dbReference type="ARBA" id="ARBA00022723"/>
    </source>
</evidence>
<dbReference type="Proteomes" id="UP001236500">
    <property type="component" value="Chromosome"/>
</dbReference>
<evidence type="ECO:0000256" key="1">
    <source>
        <dbReference type="ARBA" id="ARBA00022485"/>
    </source>
</evidence>
<dbReference type="PANTHER" id="PTHR11178">
    <property type="entry name" value="IRON-SULFUR CLUSTER SCAFFOLD PROTEIN NFU-RELATED"/>
    <property type="match status" value="1"/>
</dbReference>
<dbReference type="InterPro" id="IPR001075">
    <property type="entry name" value="NIF_FeS_clus_asmbl_NifU_C"/>
</dbReference>
<comment type="subunit">
    <text evidence="5">Homodimer.</text>
</comment>
<dbReference type="Pfam" id="PF01521">
    <property type="entry name" value="Fe-S_biosyn"/>
    <property type="match status" value="1"/>
</dbReference>
<keyword evidence="1 5" id="KW-0004">4Fe-4S</keyword>
<dbReference type="PANTHER" id="PTHR11178:SF51">
    <property type="entry name" value="FE_S BIOGENESIS PROTEIN NFUA"/>
    <property type="match status" value="1"/>
</dbReference>
<keyword evidence="9" id="KW-1185">Reference proteome</keyword>
<comment type="cofactor">
    <cofactor evidence="5">
        <name>[4Fe-4S] cluster</name>
        <dbReference type="ChEBI" id="CHEBI:49883"/>
    </cofactor>
    <text evidence="5">Binds 1 [4Fe-4S] cluster per subunit. The cluster is presumably bound at the interface of two monomers.</text>
</comment>
<dbReference type="Gene3D" id="3.30.300.130">
    <property type="entry name" value="Fe-S cluster assembly (FSCA)"/>
    <property type="match status" value="1"/>
</dbReference>
<dbReference type="EMBL" id="CP118605">
    <property type="protein sequence ID" value="WGL16949.1"/>
    <property type="molecule type" value="Genomic_DNA"/>
</dbReference>
<reference evidence="8 9" key="1">
    <citation type="submission" date="2023-02" db="EMBL/GenBank/DDBJ databases">
        <title>Description and genomic characterization of Microbulbifer bruguierae sp. nov., isolated from the sediment of mangrove plant Bruguiera sexangula.</title>
        <authorList>
            <person name="Long M."/>
        </authorList>
    </citation>
    <scope>NUCLEOTIDE SEQUENCE [LARGE SCALE GENOMIC DNA]</scope>
    <source>
        <strain evidence="8 9">H12</strain>
    </source>
</reference>
<dbReference type="NCBIfam" id="TIGR03341">
    <property type="entry name" value="YhgI_GntY"/>
    <property type="match status" value="1"/>
</dbReference>
<evidence type="ECO:0000259" key="6">
    <source>
        <dbReference type="Pfam" id="PF01106"/>
    </source>
</evidence>
<feature type="domain" description="Core" evidence="7">
    <location>
        <begin position="9"/>
        <end position="104"/>
    </location>
</feature>
<dbReference type="RefSeq" id="WP_280320769.1">
    <property type="nucleotide sequence ID" value="NZ_CP118605.1"/>
</dbReference>